<keyword evidence="1 2" id="KW-1015">Disulfide bond</keyword>
<dbReference type="Pfam" id="PF00530">
    <property type="entry name" value="SRCR"/>
    <property type="match status" value="5"/>
</dbReference>
<evidence type="ECO:0000313" key="5">
    <source>
        <dbReference type="EMBL" id="WAQ98294.1"/>
    </source>
</evidence>
<dbReference type="PROSITE" id="PS00420">
    <property type="entry name" value="SRCR_1"/>
    <property type="match status" value="1"/>
</dbReference>
<dbReference type="PROSITE" id="PS50287">
    <property type="entry name" value="SRCR_2"/>
    <property type="match status" value="5"/>
</dbReference>
<protein>
    <submittedName>
        <fullName evidence="5">SRCR1-like protein</fullName>
    </submittedName>
</protein>
<evidence type="ECO:0000313" key="6">
    <source>
        <dbReference type="Proteomes" id="UP001164746"/>
    </source>
</evidence>
<feature type="domain" description="SRCR" evidence="4">
    <location>
        <begin position="536"/>
        <end position="610"/>
    </location>
</feature>
<accession>A0ABY7DKS9</accession>
<dbReference type="PANTHER" id="PTHR48071">
    <property type="entry name" value="SRCR DOMAIN-CONTAINING PROTEIN"/>
    <property type="match status" value="1"/>
</dbReference>
<name>A0ABY7DKS9_MYAAR</name>
<evidence type="ECO:0000256" key="3">
    <source>
        <dbReference type="SAM" id="SignalP"/>
    </source>
</evidence>
<dbReference type="EMBL" id="CP111014">
    <property type="protein sequence ID" value="WAQ98294.1"/>
    <property type="molecule type" value="Genomic_DNA"/>
</dbReference>
<comment type="caution">
    <text evidence="2">Lacks conserved residue(s) required for the propagation of feature annotation.</text>
</comment>
<feature type="disulfide bond" evidence="2">
    <location>
        <begin position="150"/>
        <end position="160"/>
    </location>
</feature>
<feature type="chain" id="PRO_5047509389" evidence="3">
    <location>
        <begin position="24"/>
        <end position="814"/>
    </location>
</feature>
<feature type="domain" description="SRCR" evidence="4">
    <location>
        <begin position="31"/>
        <end position="182"/>
    </location>
</feature>
<dbReference type="PANTHER" id="PTHR48071:SF18">
    <property type="entry name" value="DELETED IN MALIGNANT BRAIN TUMORS 1 PROTEIN-RELATED"/>
    <property type="match status" value="1"/>
</dbReference>
<dbReference type="SMART" id="SM00202">
    <property type="entry name" value="SR"/>
    <property type="match status" value="4"/>
</dbReference>
<feature type="signal peptide" evidence="3">
    <location>
        <begin position="1"/>
        <end position="23"/>
    </location>
</feature>
<dbReference type="Proteomes" id="UP001164746">
    <property type="component" value="Chromosome 3"/>
</dbReference>
<proteinExistence type="predicted"/>
<feature type="disulfide bond" evidence="2">
    <location>
        <begin position="745"/>
        <end position="755"/>
    </location>
</feature>
<feature type="disulfide bond" evidence="2">
    <location>
        <begin position="260"/>
        <end position="270"/>
    </location>
</feature>
<dbReference type="SUPFAM" id="SSF56487">
    <property type="entry name" value="SRCR-like"/>
    <property type="match status" value="8"/>
</dbReference>
<keyword evidence="3" id="KW-0732">Signal</keyword>
<dbReference type="InterPro" id="IPR036772">
    <property type="entry name" value="SRCR-like_dom_sf"/>
</dbReference>
<feature type="disulfide bond" evidence="2">
    <location>
        <begin position="580"/>
        <end position="590"/>
    </location>
</feature>
<feature type="domain" description="SRCR" evidence="4">
    <location>
        <begin position="663"/>
        <end position="779"/>
    </location>
</feature>
<feature type="domain" description="SRCR" evidence="4">
    <location>
        <begin position="185"/>
        <end position="309"/>
    </location>
</feature>
<organism evidence="5 6">
    <name type="scientific">Mya arenaria</name>
    <name type="common">Soft-shell clam</name>
    <dbReference type="NCBI Taxonomy" id="6604"/>
    <lineage>
        <taxon>Eukaryota</taxon>
        <taxon>Metazoa</taxon>
        <taxon>Spiralia</taxon>
        <taxon>Lophotrochozoa</taxon>
        <taxon>Mollusca</taxon>
        <taxon>Bivalvia</taxon>
        <taxon>Autobranchia</taxon>
        <taxon>Heteroconchia</taxon>
        <taxon>Euheterodonta</taxon>
        <taxon>Imparidentia</taxon>
        <taxon>Neoheterodontei</taxon>
        <taxon>Myida</taxon>
        <taxon>Myoidea</taxon>
        <taxon>Myidae</taxon>
        <taxon>Mya</taxon>
    </lineage>
</organism>
<evidence type="ECO:0000256" key="1">
    <source>
        <dbReference type="ARBA" id="ARBA00023157"/>
    </source>
</evidence>
<dbReference type="InterPro" id="IPR001190">
    <property type="entry name" value="SRCR"/>
</dbReference>
<feature type="disulfide bond" evidence="2">
    <location>
        <begin position="479"/>
        <end position="489"/>
    </location>
</feature>
<evidence type="ECO:0000256" key="2">
    <source>
        <dbReference type="PROSITE-ProRule" id="PRU00196"/>
    </source>
</evidence>
<reference evidence="5" key="1">
    <citation type="submission" date="2022-11" db="EMBL/GenBank/DDBJ databases">
        <title>Centuries of genome instability and evolution in soft-shell clam transmissible cancer (bioRxiv).</title>
        <authorList>
            <person name="Hart S.F.M."/>
            <person name="Yonemitsu M.A."/>
            <person name="Giersch R.M."/>
            <person name="Beal B.F."/>
            <person name="Arriagada G."/>
            <person name="Davis B.W."/>
            <person name="Ostrander E.A."/>
            <person name="Goff S.P."/>
            <person name="Metzger M.J."/>
        </authorList>
    </citation>
    <scope>NUCLEOTIDE SEQUENCE</scope>
    <source>
        <strain evidence="5">MELC-2E11</strain>
        <tissue evidence="5">Siphon/mantle</tissue>
    </source>
</reference>
<dbReference type="Gene3D" id="3.10.250.10">
    <property type="entry name" value="SRCR-like domain"/>
    <property type="match status" value="5"/>
</dbReference>
<evidence type="ECO:0000259" key="4">
    <source>
        <dbReference type="PROSITE" id="PS50287"/>
    </source>
</evidence>
<dbReference type="PRINTS" id="PR00258">
    <property type="entry name" value="SPERACTRCPTR"/>
</dbReference>
<sequence length="814" mass="90810">MIFQNLLASTSTLFVALFHLGSMDVVGFSDVRITGGKDFLGMVQFNENGTWHSLCADGFGRKDAKVVCTQLGFKNGMALNMSSEIIADRGLKEPTLRMNGTSNSGVVEIQVDNNNYTFCERQWGTRQVDGPSSRTCRHFGFNDGKGSLSCSYNQRSIFSCSWSFKDDSKCLQENIAAGVVCYKNVRISGGWENETMIAGVVEMYHPDYSPISNWFTMGPIGFDEREAIVVCRELGFSYSKILPTGIFGSKSIPIFHQFSCSGNETNFADCDYEKANQGDFTTVYRCFGQGRTCLGRTTKTYEYSSIVCSEYTIGNTGIKVLPIDQSPSIVYVEKDGIKGVIYPEGWDDNDAQVMCQQQGYKTGVALGPVYAEEHIENCKFDETPPPWKDHSFRDLRNVAQVHCTNGTGVEIRLESGTSPNSGVVKVSVNGEWGVICDSDWTNMDARVACRHLGFNDGLAGTTVIKSLTVVRSWLYDIECSGEERSIFSCPGRFNVTNIRFYDKCMPYVFCAEKVRLIPNVTFGAVQVWDRDDYHLVCAEGFDELAAQAVCRSLGFAYGTSICCSAFGRMEYSIVYSNIKCTGIESSILECDYVKYFPNCTSGYYASVACSDKPENEDYELKIHRSGKVTTRHFDNSGFICANGFDDAEATVICKEMGYKGFSFALVNGTDEDNGLVVFTIDDKEGAICLRDSVIEERQQLAAIVCKQLGYGKGRLLLNGTDAENEVDIMERFPGKLDVFITKAKCNGNDSSLTECTYRVVEDRSSFTEDWIPVAEYDCNSWSCMRAYYYNRGYAIERELSCWKGKRRLAVKCFL</sequence>
<keyword evidence="6" id="KW-1185">Reference proteome</keyword>
<gene>
    <name evidence="5" type="ORF">MAR_022667</name>
</gene>
<feature type="domain" description="SRCR" evidence="4">
    <location>
        <begin position="411"/>
        <end position="538"/>
    </location>
</feature>